<feature type="region of interest" description="Disordered" evidence="7">
    <location>
        <begin position="2866"/>
        <end position="2963"/>
    </location>
</feature>
<evidence type="ECO:0000256" key="4">
    <source>
        <dbReference type="ARBA" id="ARBA00022806"/>
    </source>
</evidence>
<feature type="region of interest" description="Disordered" evidence="7">
    <location>
        <begin position="3157"/>
        <end position="3265"/>
    </location>
</feature>
<dbReference type="Pfam" id="PF14619">
    <property type="entry name" value="SnAC"/>
    <property type="match status" value="1"/>
</dbReference>
<feature type="compositionally biased region" description="Basic and acidic residues" evidence="7">
    <location>
        <begin position="3185"/>
        <end position="3204"/>
    </location>
</feature>
<evidence type="ECO:0000256" key="2">
    <source>
        <dbReference type="ARBA" id="ARBA00022741"/>
    </source>
</evidence>
<proteinExistence type="predicted"/>
<dbReference type="EnsemblPlants" id="Kaladp0062s0217.1.v1.1">
    <property type="protein sequence ID" value="Kaladp0062s0217.1.v1.1"/>
    <property type="gene ID" value="Kaladp0062s0217.v1.1"/>
</dbReference>
<keyword evidence="6" id="KW-0539">Nucleus</keyword>
<dbReference type="GO" id="GO:0005634">
    <property type="term" value="C:nucleus"/>
    <property type="evidence" value="ECO:0007669"/>
    <property type="project" value="UniProtKB-SubCell"/>
</dbReference>
<dbReference type="SMART" id="SM00487">
    <property type="entry name" value="DEXDc"/>
    <property type="match status" value="1"/>
</dbReference>
<feature type="compositionally biased region" description="Polar residues" evidence="7">
    <location>
        <begin position="255"/>
        <end position="268"/>
    </location>
</feature>
<feature type="region of interest" description="Disordered" evidence="7">
    <location>
        <begin position="2169"/>
        <end position="2201"/>
    </location>
</feature>
<feature type="compositionally biased region" description="Polar residues" evidence="7">
    <location>
        <begin position="3308"/>
        <end position="3321"/>
    </location>
</feature>
<dbReference type="GO" id="GO:0042393">
    <property type="term" value="F:histone binding"/>
    <property type="evidence" value="ECO:0007669"/>
    <property type="project" value="InterPro"/>
</dbReference>
<feature type="region of interest" description="Disordered" evidence="7">
    <location>
        <begin position="2572"/>
        <end position="2592"/>
    </location>
</feature>
<feature type="region of interest" description="Disordered" evidence="7">
    <location>
        <begin position="3289"/>
        <end position="3381"/>
    </location>
</feature>
<evidence type="ECO:0000259" key="9">
    <source>
        <dbReference type="PROSITE" id="PS51194"/>
    </source>
</evidence>
<evidence type="ECO:0000256" key="6">
    <source>
        <dbReference type="ARBA" id="ARBA00023242"/>
    </source>
</evidence>
<feature type="region of interest" description="Disordered" evidence="7">
    <location>
        <begin position="2629"/>
        <end position="2751"/>
    </location>
</feature>
<dbReference type="InterPro" id="IPR029295">
    <property type="entry name" value="SnAC"/>
</dbReference>
<evidence type="ECO:0000259" key="10">
    <source>
        <dbReference type="PROSITE" id="PS51204"/>
    </source>
</evidence>
<dbReference type="SMART" id="SM01314">
    <property type="entry name" value="SnAC"/>
    <property type="match status" value="1"/>
</dbReference>
<dbReference type="FunFam" id="3.40.50.300:FF:000871">
    <property type="entry name" value="Chromatin structure-remodeling complex protein SYD"/>
    <property type="match status" value="1"/>
</dbReference>
<dbReference type="CDD" id="cd17996">
    <property type="entry name" value="DEXHc_SMARCA2_SMARCA4"/>
    <property type="match status" value="1"/>
</dbReference>
<feature type="compositionally biased region" description="Low complexity" evidence="7">
    <location>
        <begin position="374"/>
        <end position="387"/>
    </location>
</feature>
<feature type="domain" description="Helicase C-terminal" evidence="9">
    <location>
        <begin position="1360"/>
        <end position="1506"/>
    </location>
</feature>
<dbReference type="Gene3D" id="3.40.50.300">
    <property type="entry name" value="P-loop containing nucleotide triphosphate hydrolases"/>
    <property type="match status" value="1"/>
</dbReference>
<dbReference type="PROSITE" id="PS51192">
    <property type="entry name" value="HELICASE_ATP_BIND_1"/>
    <property type="match status" value="1"/>
</dbReference>
<dbReference type="InterPro" id="IPR049730">
    <property type="entry name" value="SNF2/RAD54-like_C"/>
</dbReference>
<evidence type="ECO:0000256" key="7">
    <source>
        <dbReference type="SAM" id="MobiDB-lite"/>
    </source>
</evidence>
<organism evidence="11 12">
    <name type="scientific">Kalanchoe fedtschenkoi</name>
    <name type="common">Lavender scallops</name>
    <name type="synonym">South American air plant</name>
    <dbReference type="NCBI Taxonomy" id="63787"/>
    <lineage>
        <taxon>Eukaryota</taxon>
        <taxon>Viridiplantae</taxon>
        <taxon>Streptophyta</taxon>
        <taxon>Embryophyta</taxon>
        <taxon>Tracheophyta</taxon>
        <taxon>Spermatophyta</taxon>
        <taxon>Magnoliopsida</taxon>
        <taxon>eudicotyledons</taxon>
        <taxon>Gunneridae</taxon>
        <taxon>Pentapetalae</taxon>
        <taxon>Saxifragales</taxon>
        <taxon>Crassulaceae</taxon>
        <taxon>Kalanchoe</taxon>
    </lineage>
</organism>
<dbReference type="InterPro" id="IPR000330">
    <property type="entry name" value="SNF2_N"/>
</dbReference>
<reference evidence="11" key="1">
    <citation type="submission" date="2021-01" db="UniProtKB">
        <authorList>
            <consortium name="EnsemblPlants"/>
        </authorList>
    </citation>
    <scope>IDENTIFICATION</scope>
</reference>
<dbReference type="SUPFAM" id="SSF52540">
    <property type="entry name" value="P-loop containing nucleoside triphosphate hydrolases"/>
    <property type="match status" value="2"/>
</dbReference>
<dbReference type="PANTHER" id="PTHR10799">
    <property type="entry name" value="SNF2/RAD54 HELICASE FAMILY"/>
    <property type="match status" value="1"/>
</dbReference>
<feature type="compositionally biased region" description="Polar residues" evidence="7">
    <location>
        <begin position="2673"/>
        <end position="2686"/>
    </location>
</feature>
<dbReference type="InterPro" id="IPR014012">
    <property type="entry name" value="HSA_dom"/>
</dbReference>
<evidence type="ECO:0000256" key="3">
    <source>
        <dbReference type="ARBA" id="ARBA00022801"/>
    </source>
</evidence>
<dbReference type="PROSITE" id="PS51204">
    <property type="entry name" value="HSA"/>
    <property type="match status" value="1"/>
</dbReference>
<keyword evidence="3" id="KW-0378">Hydrolase</keyword>
<accession>A0A7N0UEE4</accession>
<dbReference type="InterPro" id="IPR001650">
    <property type="entry name" value="Helicase_C-like"/>
</dbReference>
<evidence type="ECO:0000313" key="11">
    <source>
        <dbReference type="EnsemblPlants" id="Kaladp0062s0217.1.v1.1"/>
    </source>
</evidence>
<feature type="compositionally biased region" description="Basic and acidic residues" evidence="7">
    <location>
        <begin position="2890"/>
        <end position="2905"/>
    </location>
</feature>
<feature type="region of interest" description="Disordered" evidence="7">
    <location>
        <begin position="3004"/>
        <end position="3065"/>
    </location>
</feature>
<evidence type="ECO:0000259" key="8">
    <source>
        <dbReference type="PROSITE" id="PS51192"/>
    </source>
</evidence>
<dbReference type="Proteomes" id="UP000594263">
    <property type="component" value="Unplaced"/>
</dbReference>
<feature type="region of interest" description="Disordered" evidence="7">
    <location>
        <begin position="177"/>
        <end position="207"/>
    </location>
</feature>
<feature type="compositionally biased region" description="Polar residues" evidence="7">
    <location>
        <begin position="2763"/>
        <end position="2773"/>
    </location>
</feature>
<keyword evidence="4" id="KW-0347">Helicase</keyword>
<feature type="region of interest" description="Disordered" evidence="7">
    <location>
        <begin position="1978"/>
        <end position="2027"/>
    </location>
</feature>
<feature type="compositionally biased region" description="Polar residues" evidence="7">
    <location>
        <begin position="297"/>
        <end position="311"/>
    </location>
</feature>
<dbReference type="InterPro" id="IPR014001">
    <property type="entry name" value="Helicase_ATP-bd"/>
</dbReference>
<feature type="compositionally biased region" description="Acidic residues" evidence="7">
    <location>
        <begin position="3250"/>
        <end position="3262"/>
    </location>
</feature>
<keyword evidence="2" id="KW-0547">Nucleotide-binding</keyword>
<comment type="subcellular location">
    <subcellularLocation>
        <location evidence="1">Nucleus</location>
    </subcellularLocation>
</comment>
<feature type="compositionally biased region" description="Low complexity" evidence="7">
    <location>
        <begin position="1875"/>
        <end position="1886"/>
    </location>
</feature>
<feature type="region of interest" description="Disordered" evidence="7">
    <location>
        <begin position="620"/>
        <end position="640"/>
    </location>
</feature>
<name>A0A7N0UEE4_KALFE</name>
<dbReference type="SMART" id="SM00490">
    <property type="entry name" value="HELICc"/>
    <property type="match status" value="1"/>
</dbReference>
<dbReference type="Gene3D" id="3.40.50.10810">
    <property type="entry name" value="Tandem AAA-ATPase domain"/>
    <property type="match status" value="1"/>
</dbReference>
<dbReference type="Pfam" id="PF00271">
    <property type="entry name" value="Helicase_C"/>
    <property type="match status" value="1"/>
</dbReference>
<evidence type="ECO:0000256" key="1">
    <source>
        <dbReference type="ARBA" id="ARBA00004123"/>
    </source>
</evidence>
<evidence type="ECO:0000313" key="12">
    <source>
        <dbReference type="Proteomes" id="UP000594263"/>
    </source>
</evidence>
<feature type="region of interest" description="Disordered" evidence="7">
    <location>
        <begin position="344"/>
        <end position="436"/>
    </location>
</feature>
<feature type="compositionally biased region" description="Polar residues" evidence="7">
    <location>
        <begin position="402"/>
        <end position="415"/>
    </location>
</feature>
<feature type="compositionally biased region" description="Basic and acidic residues" evidence="7">
    <location>
        <begin position="1619"/>
        <end position="1630"/>
    </location>
</feature>
<dbReference type="PROSITE" id="PS51194">
    <property type="entry name" value="HELICASE_CTER"/>
    <property type="match status" value="1"/>
</dbReference>
<feature type="compositionally biased region" description="Basic and acidic residues" evidence="7">
    <location>
        <begin position="3158"/>
        <end position="3176"/>
    </location>
</feature>
<dbReference type="Pfam" id="PF00176">
    <property type="entry name" value="SNF2-rel_dom"/>
    <property type="match status" value="1"/>
</dbReference>
<protein>
    <recommendedName>
        <fullName evidence="13">Chromatin structure-remodeling complex protein SYD</fullName>
    </recommendedName>
</protein>
<feature type="region of interest" description="Disordered" evidence="7">
    <location>
        <begin position="1685"/>
        <end position="1758"/>
    </location>
</feature>
<feature type="compositionally biased region" description="Polar residues" evidence="7">
    <location>
        <begin position="345"/>
        <end position="356"/>
    </location>
</feature>
<feature type="compositionally biased region" description="Low complexity" evidence="7">
    <location>
        <begin position="1728"/>
        <end position="1740"/>
    </location>
</feature>
<evidence type="ECO:0008006" key="13">
    <source>
        <dbReference type="Google" id="ProtNLM"/>
    </source>
</evidence>
<dbReference type="GO" id="GO:0004386">
    <property type="term" value="F:helicase activity"/>
    <property type="evidence" value="ECO:0007669"/>
    <property type="project" value="UniProtKB-KW"/>
</dbReference>
<dbReference type="CDD" id="cd18793">
    <property type="entry name" value="SF2_C_SNF"/>
    <property type="match status" value="1"/>
</dbReference>
<dbReference type="FunFam" id="3.40.50.10810:FF:000016">
    <property type="entry name" value="Chromatin structure-remodeling complex protein SYD"/>
    <property type="match status" value="1"/>
</dbReference>
<feature type="region of interest" description="Disordered" evidence="7">
    <location>
        <begin position="2763"/>
        <end position="2798"/>
    </location>
</feature>
<keyword evidence="12" id="KW-1185">Reference proteome</keyword>
<dbReference type="InterPro" id="IPR038718">
    <property type="entry name" value="SNF2-like_sf"/>
</dbReference>
<dbReference type="GO" id="GO:0005524">
    <property type="term" value="F:ATP binding"/>
    <property type="evidence" value="ECO:0007669"/>
    <property type="project" value="UniProtKB-KW"/>
</dbReference>
<dbReference type="Gramene" id="Kaladp0062s0217.1.v1.1">
    <property type="protein sequence ID" value="Kaladp0062s0217.1.v1.1"/>
    <property type="gene ID" value="Kaladp0062s0217.v1.1"/>
</dbReference>
<keyword evidence="5" id="KW-0067">ATP-binding</keyword>
<feature type="compositionally biased region" description="Basic and acidic residues" evidence="7">
    <location>
        <begin position="2688"/>
        <end position="2706"/>
    </location>
</feature>
<feature type="domain" description="HSA" evidence="10">
    <location>
        <begin position="859"/>
        <end position="931"/>
    </location>
</feature>
<dbReference type="InterPro" id="IPR027417">
    <property type="entry name" value="P-loop_NTPase"/>
</dbReference>
<evidence type="ECO:0000256" key="5">
    <source>
        <dbReference type="ARBA" id="ARBA00022840"/>
    </source>
</evidence>
<feature type="region of interest" description="Disordered" evidence="7">
    <location>
        <begin position="241"/>
        <end position="327"/>
    </location>
</feature>
<dbReference type="GO" id="GO:0016787">
    <property type="term" value="F:hydrolase activity"/>
    <property type="evidence" value="ECO:0007669"/>
    <property type="project" value="UniProtKB-KW"/>
</dbReference>
<feature type="compositionally biased region" description="Basic and acidic residues" evidence="7">
    <location>
        <begin position="269"/>
        <end position="280"/>
    </location>
</feature>
<feature type="domain" description="Helicase ATP-binding" evidence="8">
    <location>
        <begin position="1049"/>
        <end position="1216"/>
    </location>
</feature>
<feature type="compositionally biased region" description="Polar residues" evidence="7">
    <location>
        <begin position="3357"/>
        <end position="3371"/>
    </location>
</feature>
<sequence>MSRERWRWLDFPVQRASRRRRSELGRFSNRAWGDCPGVAVGCRFSRRGHEFSNWDEKKIPVFGWSEKRRPSRRELKLHFFVFRAHTIVLLFLSCNDRRLQSDEMASSQQNVELEAAKFLQKLIHDSKDEPLKLATKLYVILQHMKSSGKEHSMPYQVISRAMETVIHQNGIDIEALKSGRPPLTSQNQAGDSAPQYAGPSQAGASRDSTSILGENEVAQNAHASNRPPAGPNIVMQDTYQGSMSHRCGKSLDHGSPSSLDSKSANSPSQDKKANQKDSKKVNTKRKRTDSPLAEPNADTSQQYDSRNSIPQSRIGKLNNKGASSKFQVGMPGITGTYPVMESGFLSPTQGSSSSYDNHGLAMKNSNERGPEAFSSVSSVPVELSSGGLEHGGGISNVAADGSNITQGAGPNFSDSNMHRHTASRDSGKSIAQGSISSGMPFKEHHLKQLRAQCLVFLAFRNGLMPKKLHLEIALGNIFPKEGGKIDGFGKELSDYRGNEQPSNDVNDAVVGKVNLGKETDLTSQQASLSGTVTNSDTMSLDATIPKFENKDTVSFDPCVTSEEARNSLDSKRNLGAEANSSMMSTKHDFSTFRGLGASGIATSSLGTANHMKLEMLNRNEAGRPSDSSRGFVPASGVRSEMGSERVEGVPTQSHCIVDSSFHSNQQVTIQLSNFPQRDSWKSVHSGENDNHLATSLRPHNVFPPQLQGGKTPVQDSSSIASVFRVTEGSSEQCDDKSLRANLPPPTHTTSEKWIIEHQKRKFQHDQNWLIKQNKTDKRIATCFHKLKETVSSSDDISAKTKSVIELKKLQLLELQRRLRRDFLKDFHKPVAADMDRLRSMKKYRHGRRIKQLEKYELKMKEERQKRIRDRQKEFFSEIEVHKERLEETFKVKRERWRNFNKYAKEFHKRKERIHRERIDRIQREKINLLKINDVEGYLRMVQDAKSDRVKQLLKETEKYLQKLGAKLKEAKDISRSFESNADENRATGTVDDVAIENDDESDQAKHYLESNEKYYLMAHSIKESISEQPVSLHGGKLREYQMNGLRWLVSLYNNHLNGILADEMGLGKTVQVIALICYLMETKNDRGPFLVVVPSSVLPGWDSELNFWARGVKKIVYAGPAEERRRLFKEVIIQQKFNVLLTTYEYLMNKHDRPKLSKIQWHYIIIDEGHRIKNASCKLNSDLKHYQSSHRLLLTGTPLQNNLEELWALLNFLLPNIFNSSEDFSQWFNKPFESTGDNSPDEALLSEEENLLIINRLHQVLRPFVLRRLKHKVENELPEKIERLVRCEPSAYQKILMKRVEDNLGSLGTAKGRSVHNSVMELRNICNHPYLSQLHAEEIEDYVPKHYLPSIVRLCGKLEMLDRLLPKLQATGHRVLFFSTMTRLLDVMEDYLHWKQYKYLRLDGHTSGGDRGALIDQFNMPNSPYFIFLLSIRAGGVGVNLQAADTVIIFDTDWNPQVDLQAQARAHRIGQKKDVLVLRFETVNTVEEQVRASAEHKLGVANQSITAGFFDNNTSAEDRREYLESLLRECKKEEDASVLDDDALNDLLARSESEIDVFESVDKLRREGEMDAWRKLMSGRGADVPPLPSRLVTDEELKPFCEAMKKYEMINTGETSQDGIKRKGDARGLDTQHYGRGKRAREVRSYEEQWTEEEFEKLCQADNPESPNETDDLFDLKAASDSVGSVSAELQLETPSATQPTPPKELPELQKVEVTPPSKRGRGRPKKTSTGSGSATARGSLKLDAGLPQSATPRAAGLFPSPSQVDIVTATSSKSSLTCPTPVLESTPSGAVQSPHTTLSAVEVVGYEGKKTHIPFNVVDGLGARDIKTGVGSVVGPSNSSDLHTAAIPSIGFAVPVLSGNIHQAGLSTAPNYHSSMDASAQSSTSVLARVQSQNKTDESPRRRGRKRAVAPLSDSSVSVGHEKNADEQFDDPLGPRSAIASDPSNNAVSAAGIDLSGISIGVEQHSQSTPHIFSVATASQSTPLMESVPARGGRGRGRGRGQKTQRGSDGAGRRGRRASVNPAQNISYVSDRYMQSDTIMNSQSAVQPTQKTQEENALKNVESVSSIDVPLESLKNNQADGLSKLLTSVPTVTSSPHSLMDPALGSTTSTPAVDLVRGTKDVRSELLSSAEATSLCGIITDSASSVPIGHLLRGVSDTSLLTSNPVPEISSNIDDQEEAPPGFDRPIHRPKNQPGEKDEIEAPPVKELVHAELPDSQSEVGKLNMAKVIGTDEDNAESIKVIEVKVELSGNTSENVLACHTVGNSNDRSTLPSVSKLKVDLSGTMENDLKCTVEHASVSCAITRCNVTGNSVGDISNAAVPIVLPQHPAKSGPIDLISDDSLVRATETTEDNPSKDLIDRPSVLSEANQMLSVKDPISCDIVASQNAASLHHDSSSDGKSFNMICCTESSGPLEGNTNEGPTPKLMEDSESEPIVEVHSHAGEKLDVGQHSGLLTITQNSPTLSVLNHPERPRTVSVSSDISAIIDLGTNMIDDKKSGLEIVPEEHDIEEMKPTEKETPSAGLISNDQLAESSETVTSHASLEGNFVVDIPLEDALLPSPVESVELKGADKLSGTDQVAIRSSADPPDESQIDVAMGVVADLPDPAIDSESSDNSSSKMLSVEITGCGKDTDVQAESPSNLEDTENGINRQSTVVQGGLDSIEGKLKATSDDPLSTESSSRTTKGNCEGDHDQSCADVSGDHDQSCADVSGDHVGSLMLVEHKSTDAAEGSIAESQPPGVPLSSPPVVDLEKDDVLRDTQMPMTSENASQIPISEAEPPKDPLLSYPDVKSSTGPVSVDTLVGVESCNVERKEASSVEMEQYKIPVSSDSTKDDLPDVVAWGSECSDLAAHLDTGTAHGERIEYERATDGIMPKESSALVGSPAALGGKEPDSTQEESSRKPECDEMLIEQSAEPDASLSEPAQSEMLELSPESVDHHTKSPEGMTIEPSAEPLLEMSESATALTFERTETHEITMLEASSEVYVSEGEVTEGVIADSLVREDEGVVETSESELPQAIQGIESSRTPQEETFEQPRSAEVLPVEGKSTDQLESEITPMEKGEQITGTNVMTTMEPSISFGDPEVLKLTKGPAIIPKEEIEQLEVVEPSESVGNPALMGLQEKPETTQQAENDQLEVISVGNSAVYELQDKPVTIQEKNVEHLETVKSMESDGKPDEVEESENPETIHKDNIEQETEEKAKEVCVEQPAEGFSEGLATIQEIGELSKPSEAKNSGSSEVDENPARVEPQDGTEDMQVETNEEDATKAQITKVSAEQAEPLVAVECLEKQNTTQDESSERSLEFEISPPKTSAEQVGNPSTLKRQEGIELIQVGSLEKQNTTQDDSSERSLEFEISPPKTSVEQVGNTSTLKGQEGFEPIQVGSIEEEATKALTTKGSAEEVETSLAMEHLGGQQITEDECREQLHKVEVNLCNSTAEQVGSSLTVGGPEGQGENPIIEKGDRGGVGKSVRDVLRAANKVKQVRRDLLNGKKDVKTNFKKRIKELKECIH</sequence>
<feature type="region of interest" description="Disordered" evidence="7">
    <location>
        <begin position="1873"/>
        <end position="1946"/>
    </location>
</feature>
<feature type="region of interest" description="Disordered" evidence="7">
    <location>
        <begin position="1614"/>
        <end position="1647"/>
    </location>
</feature>
<feature type="compositionally biased region" description="Polar residues" evidence="7">
    <location>
        <begin position="2635"/>
        <end position="2656"/>
    </location>
</feature>
<feature type="compositionally biased region" description="Basic residues" evidence="7">
    <location>
        <begin position="1994"/>
        <end position="2004"/>
    </location>
</feature>